<dbReference type="PATRIC" id="fig|49547.3.peg.634"/>
<evidence type="ECO:0000256" key="1">
    <source>
        <dbReference type="SAM" id="Coils"/>
    </source>
</evidence>
<dbReference type="STRING" id="49547.MBCUR_06040"/>
<dbReference type="RefSeq" id="WP_157077611.1">
    <property type="nucleotide sequence ID" value="NZ_LWMV01000115.1"/>
</dbReference>
<reference evidence="3 4" key="1">
    <citation type="submission" date="2016-04" db="EMBL/GenBank/DDBJ databases">
        <title>Genome sequence of Methanobrevibacter curvatus DSM 11111.</title>
        <authorList>
            <person name="Poehlein A."/>
            <person name="Seedorf H."/>
            <person name="Daniel R."/>
        </authorList>
    </citation>
    <scope>NUCLEOTIDE SEQUENCE [LARGE SCALE GENOMIC DNA]</scope>
    <source>
        <strain evidence="3 4">DSM 11111</strain>
    </source>
</reference>
<keyword evidence="1" id="KW-0175">Coiled coil</keyword>
<dbReference type="Proteomes" id="UP000077245">
    <property type="component" value="Unassembled WGS sequence"/>
</dbReference>
<sequence>MHNKHGSGKTWHKKGRKNYIIKTLNRESVNVMGFQSENGFSVLSFPKRGNRATFSLHLLEIRIANMENSEVREKLIEMLNSNEVNEEIIEEELKKNLLTTEELKEQIHKATEIPADSQSVLEKRMNRIFGKVKVKAKQIVDIQENELNLLLDENMELKEELSEERRIVVVLDNYSAHLAHIVKRIAKFLKIKLIFLPTHSPKLNPIEQVWRAMKKKISSIDFKCLKELSKKIKFYYFKYIKNKTFTDKWMEKFIIKR</sequence>
<gene>
    <name evidence="3" type="ORF">MBCUR_06040</name>
</gene>
<evidence type="ECO:0000313" key="4">
    <source>
        <dbReference type="Proteomes" id="UP000077245"/>
    </source>
</evidence>
<protein>
    <submittedName>
        <fullName evidence="3">DDE superfamily endonuclease</fullName>
    </submittedName>
</protein>
<accession>A0A166C4T5</accession>
<dbReference type="AlphaFoldDB" id="A0A166C4T5"/>
<evidence type="ECO:0000259" key="2">
    <source>
        <dbReference type="Pfam" id="PF13358"/>
    </source>
</evidence>
<keyword evidence="3" id="KW-0255">Endonuclease</keyword>
<dbReference type="Gene3D" id="3.30.420.10">
    <property type="entry name" value="Ribonuclease H-like superfamily/Ribonuclease H"/>
    <property type="match status" value="1"/>
</dbReference>
<feature type="domain" description="Tc1-like transposase DDE" evidence="2">
    <location>
        <begin position="157"/>
        <end position="228"/>
    </location>
</feature>
<organism evidence="3 4">
    <name type="scientific">Methanobrevibacter curvatus</name>
    <dbReference type="NCBI Taxonomy" id="49547"/>
    <lineage>
        <taxon>Archaea</taxon>
        <taxon>Methanobacteriati</taxon>
        <taxon>Methanobacteriota</taxon>
        <taxon>Methanomada group</taxon>
        <taxon>Methanobacteria</taxon>
        <taxon>Methanobacteriales</taxon>
        <taxon>Methanobacteriaceae</taxon>
        <taxon>Methanobrevibacter</taxon>
    </lineage>
</organism>
<comment type="caution">
    <text evidence="3">The sequence shown here is derived from an EMBL/GenBank/DDBJ whole genome shotgun (WGS) entry which is preliminary data.</text>
</comment>
<dbReference type="GO" id="GO:0003676">
    <property type="term" value="F:nucleic acid binding"/>
    <property type="evidence" value="ECO:0007669"/>
    <property type="project" value="InterPro"/>
</dbReference>
<feature type="coiled-coil region" evidence="1">
    <location>
        <begin position="140"/>
        <end position="167"/>
    </location>
</feature>
<dbReference type="InterPro" id="IPR036397">
    <property type="entry name" value="RNaseH_sf"/>
</dbReference>
<name>A0A166C4T5_9EURY</name>
<keyword evidence="4" id="KW-1185">Reference proteome</keyword>
<dbReference type="EMBL" id="LWMV01000115">
    <property type="protein sequence ID" value="KZX14128.1"/>
    <property type="molecule type" value="Genomic_DNA"/>
</dbReference>
<dbReference type="GO" id="GO:0004519">
    <property type="term" value="F:endonuclease activity"/>
    <property type="evidence" value="ECO:0007669"/>
    <property type="project" value="UniProtKB-KW"/>
</dbReference>
<keyword evidence="3" id="KW-0540">Nuclease</keyword>
<dbReference type="Pfam" id="PF13358">
    <property type="entry name" value="DDE_3"/>
    <property type="match status" value="1"/>
</dbReference>
<dbReference type="InterPro" id="IPR038717">
    <property type="entry name" value="Tc1-like_DDE_dom"/>
</dbReference>
<dbReference type="PANTHER" id="PTHR46564">
    <property type="entry name" value="TRANSPOSASE"/>
    <property type="match status" value="1"/>
</dbReference>
<keyword evidence="3" id="KW-0378">Hydrolase</keyword>
<proteinExistence type="predicted"/>
<evidence type="ECO:0000313" key="3">
    <source>
        <dbReference type="EMBL" id="KZX14128.1"/>
    </source>
</evidence>
<dbReference type="PANTHER" id="PTHR46564:SF1">
    <property type="entry name" value="TRANSPOSASE"/>
    <property type="match status" value="1"/>
</dbReference>
<dbReference type="OrthoDB" id="195008at2157"/>